<evidence type="ECO:0000256" key="4">
    <source>
        <dbReference type="ARBA" id="ARBA00023098"/>
    </source>
</evidence>
<evidence type="ECO:0000259" key="11">
    <source>
        <dbReference type="SMART" id="SM00563"/>
    </source>
</evidence>
<name>A0A545T3Q4_9GAMM</name>
<organism evidence="12 13">
    <name type="scientific">Exilibacterium tricleocarpae</name>
    <dbReference type="NCBI Taxonomy" id="2591008"/>
    <lineage>
        <taxon>Bacteria</taxon>
        <taxon>Pseudomonadati</taxon>
        <taxon>Pseudomonadota</taxon>
        <taxon>Gammaproteobacteria</taxon>
        <taxon>Cellvibrionales</taxon>
        <taxon>Cellvibrionaceae</taxon>
        <taxon>Exilibacterium</taxon>
    </lineage>
</organism>
<comment type="similarity">
    <text evidence="6">Belongs to the acetyltransferase family. OlsB subfamily.</text>
</comment>
<dbReference type="SMART" id="SM00563">
    <property type="entry name" value="PlsC"/>
    <property type="match status" value="1"/>
</dbReference>
<sequence length="570" mass="65194">MINIEQAVTDKFPAFSHQPALIRKPTLTLLRKLTHEREINDFLDHHRNIESFEFIDSVFDYFNFSYAVSASDRDNIPAQGRLVVIANHPIGSLDGLAILRLVGEVRRDVKIVANDMLMNFRALQSLLVPLDNMNGGGARRSYRAVQEALEREEAVIIFPAGEVSRARPTGVRDTRWRPGFLHFARRAGAPILPIHIGAKNSLLFYSASMLFKPLGTALLAREMFNKQSHVIRFRIGEPIPSSALRSDQLHDKALLKRLRKHLYKVGKRHRPIFVTEKTIAHPEDRRELQRELKSAKLLGETRDQNGIYLADYRNDSPLIREIGRLREVAFRKVGEGTGARRDLDRYDRHYRHLVLWDRDTLELAGAYRLGEMGKLLTRQGEDGLYIRSLYRFQPEFRGYLEHGLELGRSFVNPLYWGKASLDYLWQGIGAYLRHHPEVRYLIGPVSMSADYPRELIDPLVFHYQNHYACAETLVKANQPYTMTPASARAIAAKYGHLDREAAFALLQTTFQEAGQKLPVLFKQYAALFESGGFQLLAFSVDPDFGDCLDGLFLADLTKLKPAKRKRYLGI</sequence>
<comment type="pathway">
    <text evidence="1">Lipid metabolism.</text>
</comment>
<evidence type="ECO:0000313" key="12">
    <source>
        <dbReference type="EMBL" id="TQV71847.1"/>
    </source>
</evidence>
<evidence type="ECO:0000256" key="3">
    <source>
        <dbReference type="ARBA" id="ARBA00022679"/>
    </source>
</evidence>
<dbReference type="Proteomes" id="UP000319732">
    <property type="component" value="Unassembled WGS sequence"/>
</dbReference>
<dbReference type="OrthoDB" id="1113830at2"/>
<dbReference type="AlphaFoldDB" id="A0A545T3Q4"/>
<reference evidence="12 13" key="1">
    <citation type="submission" date="2019-06" db="EMBL/GenBank/DDBJ databases">
        <title>Whole genome sequence for Cellvibrionaceae sp. R142.</title>
        <authorList>
            <person name="Wang G."/>
        </authorList>
    </citation>
    <scope>NUCLEOTIDE SEQUENCE [LARGE SCALE GENOMIC DNA]</scope>
    <source>
        <strain evidence="12 13">R142</strain>
    </source>
</reference>
<dbReference type="SUPFAM" id="SSF55729">
    <property type="entry name" value="Acyl-CoA N-acyltransferases (Nat)"/>
    <property type="match status" value="1"/>
</dbReference>
<keyword evidence="3 12" id="KW-0808">Transferase</keyword>
<evidence type="ECO:0000256" key="1">
    <source>
        <dbReference type="ARBA" id="ARBA00005189"/>
    </source>
</evidence>
<dbReference type="InterPro" id="IPR045746">
    <property type="entry name" value="ACT14924-like_Acyltransf_dom"/>
</dbReference>
<dbReference type="GO" id="GO:0006629">
    <property type="term" value="P:lipid metabolic process"/>
    <property type="evidence" value="ECO:0007669"/>
    <property type="project" value="UniProtKB-KW"/>
</dbReference>
<evidence type="ECO:0000256" key="7">
    <source>
        <dbReference type="ARBA" id="ARBA00039058"/>
    </source>
</evidence>
<dbReference type="PANTHER" id="PTHR37323">
    <property type="entry name" value="GCN5-RELATED N-ACETYLTRANSFERASE"/>
    <property type="match status" value="1"/>
</dbReference>
<dbReference type="PANTHER" id="PTHR37323:SF1">
    <property type="entry name" value="L-ORNITHINE N(ALPHA)-ACYLTRANSFERASE"/>
    <property type="match status" value="1"/>
</dbReference>
<evidence type="ECO:0000256" key="9">
    <source>
        <dbReference type="ARBA" id="ARBA00045724"/>
    </source>
</evidence>
<evidence type="ECO:0000256" key="8">
    <source>
        <dbReference type="ARBA" id="ARBA00039866"/>
    </source>
</evidence>
<dbReference type="CDD" id="cd07986">
    <property type="entry name" value="LPLAT_ACT14924-like"/>
    <property type="match status" value="1"/>
</dbReference>
<dbReference type="InterPro" id="IPR052351">
    <property type="entry name" value="Ornithine_N-alpha-AT"/>
</dbReference>
<evidence type="ECO:0000313" key="13">
    <source>
        <dbReference type="Proteomes" id="UP000319732"/>
    </source>
</evidence>
<dbReference type="RefSeq" id="WP_142928623.1">
    <property type="nucleotide sequence ID" value="NZ_ML660099.1"/>
</dbReference>
<accession>A0A545T3Q4</accession>
<evidence type="ECO:0000256" key="10">
    <source>
        <dbReference type="ARBA" id="ARBA00047785"/>
    </source>
</evidence>
<feature type="domain" description="Phospholipid/glycerol acyltransferase" evidence="11">
    <location>
        <begin position="82"/>
        <end position="199"/>
    </location>
</feature>
<proteinExistence type="inferred from homology"/>
<comment type="catalytic activity">
    <reaction evidence="10">
        <text>a (3R)-hydroxyacyl-[ACP] + L-ornithine = a lyso-ornithine lipid + holo-[ACP] + H(+)</text>
        <dbReference type="Rhea" id="RHEA:20633"/>
        <dbReference type="Rhea" id="RHEA-COMP:9685"/>
        <dbReference type="Rhea" id="RHEA-COMP:9945"/>
        <dbReference type="ChEBI" id="CHEBI:15378"/>
        <dbReference type="ChEBI" id="CHEBI:46911"/>
        <dbReference type="ChEBI" id="CHEBI:64479"/>
        <dbReference type="ChEBI" id="CHEBI:78827"/>
        <dbReference type="ChEBI" id="CHEBI:138482"/>
        <dbReference type="EC" id="2.3.2.30"/>
    </reaction>
    <physiologicalReaction direction="left-to-right" evidence="10">
        <dbReference type="Rhea" id="RHEA:20634"/>
    </physiologicalReaction>
</comment>
<protein>
    <recommendedName>
        <fullName evidence="8">L-ornithine N(alpha)-acyltransferase</fullName>
        <ecNumber evidence="7">2.3.2.30</ecNumber>
    </recommendedName>
</protein>
<evidence type="ECO:0000256" key="6">
    <source>
        <dbReference type="ARBA" id="ARBA00038095"/>
    </source>
</evidence>
<dbReference type="EMBL" id="VHSG01000020">
    <property type="protein sequence ID" value="TQV71847.1"/>
    <property type="molecule type" value="Genomic_DNA"/>
</dbReference>
<dbReference type="InterPro" id="IPR002123">
    <property type="entry name" value="Plipid/glycerol_acylTrfase"/>
</dbReference>
<gene>
    <name evidence="12" type="ORF">FKG94_19590</name>
</gene>
<evidence type="ECO:0000256" key="5">
    <source>
        <dbReference type="ARBA" id="ARBA00023315"/>
    </source>
</evidence>
<comment type="function">
    <text evidence="9">Catalyzes the first step in the biosynthesis of ornithine lipids, which are phosphorus-free membrane lipids. Catalyzes the 3-hydroxyacyl-acyl carrier protein-dependent acylation of ornithine to form lyso-ornithine lipid (LOL).</text>
</comment>
<dbReference type="SUPFAM" id="SSF69593">
    <property type="entry name" value="Glycerol-3-phosphate (1)-acyltransferase"/>
    <property type="match status" value="1"/>
</dbReference>
<dbReference type="Pfam" id="PF19576">
    <property type="entry name" value="Acyltransf_2"/>
    <property type="match status" value="1"/>
</dbReference>
<keyword evidence="13" id="KW-1185">Reference proteome</keyword>
<evidence type="ECO:0000256" key="2">
    <source>
        <dbReference type="ARBA" id="ARBA00022516"/>
    </source>
</evidence>
<comment type="caution">
    <text evidence="12">The sequence shown here is derived from an EMBL/GenBank/DDBJ whole genome shotgun (WGS) entry which is preliminary data.</text>
</comment>
<keyword evidence="5" id="KW-0012">Acyltransferase</keyword>
<dbReference type="GO" id="GO:0043810">
    <property type="term" value="F:ornithine-acyl [acyl carrier protein] N-acyltransferase activity"/>
    <property type="evidence" value="ECO:0007669"/>
    <property type="project" value="UniProtKB-EC"/>
</dbReference>
<keyword evidence="4" id="KW-0443">Lipid metabolism</keyword>
<keyword evidence="2" id="KW-0444">Lipid biosynthesis</keyword>
<dbReference type="Pfam" id="PF13444">
    <property type="entry name" value="Acetyltransf_5"/>
    <property type="match status" value="1"/>
</dbReference>
<dbReference type="InterPro" id="IPR016181">
    <property type="entry name" value="Acyl_CoA_acyltransferase"/>
</dbReference>
<dbReference type="EC" id="2.3.2.30" evidence="7"/>